<keyword evidence="1" id="KW-0472">Membrane</keyword>
<evidence type="ECO:0000313" key="2">
    <source>
        <dbReference type="EMBL" id="KAK4013748.1"/>
    </source>
</evidence>
<evidence type="ECO:0000256" key="1">
    <source>
        <dbReference type="SAM" id="Phobius"/>
    </source>
</evidence>
<dbReference type="Proteomes" id="UP001234178">
    <property type="component" value="Unassembled WGS sequence"/>
</dbReference>
<dbReference type="EMBL" id="JAOYFB010000004">
    <property type="protein sequence ID" value="KAK4013748.1"/>
    <property type="molecule type" value="Genomic_DNA"/>
</dbReference>
<feature type="transmembrane region" description="Helical" evidence="1">
    <location>
        <begin position="65"/>
        <end position="91"/>
    </location>
</feature>
<comment type="caution">
    <text evidence="2">The sequence shown here is derived from an EMBL/GenBank/DDBJ whole genome shotgun (WGS) entry which is preliminary data.</text>
</comment>
<feature type="transmembrane region" description="Helical" evidence="1">
    <location>
        <begin position="21"/>
        <end position="40"/>
    </location>
</feature>
<reference evidence="2 3" key="1">
    <citation type="journal article" date="2023" name="Nucleic Acids Res.">
        <title>The hologenome of Daphnia magna reveals possible DNA methylation and microbiome-mediated evolution of the host genome.</title>
        <authorList>
            <person name="Chaturvedi A."/>
            <person name="Li X."/>
            <person name="Dhandapani V."/>
            <person name="Marshall H."/>
            <person name="Kissane S."/>
            <person name="Cuenca-Cambronero M."/>
            <person name="Asole G."/>
            <person name="Calvet F."/>
            <person name="Ruiz-Romero M."/>
            <person name="Marangio P."/>
            <person name="Guigo R."/>
            <person name="Rago D."/>
            <person name="Mirbahai L."/>
            <person name="Eastwood N."/>
            <person name="Colbourne J.K."/>
            <person name="Zhou J."/>
            <person name="Mallon E."/>
            <person name="Orsini L."/>
        </authorList>
    </citation>
    <scope>NUCLEOTIDE SEQUENCE [LARGE SCALE GENOMIC DNA]</scope>
    <source>
        <strain evidence="2">LRV0_1</strain>
    </source>
</reference>
<organism evidence="2 3">
    <name type="scientific">Daphnia magna</name>
    <dbReference type="NCBI Taxonomy" id="35525"/>
    <lineage>
        <taxon>Eukaryota</taxon>
        <taxon>Metazoa</taxon>
        <taxon>Ecdysozoa</taxon>
        <taxon>Arthropoda</taxon>
        <taxon>Crustacea</taxon>
        <taxon>Branchiopoda</taxon>
        <taxon>Diplostraca</taxon>
        <taxon>Cladocera</taxon>
        <taxon>Anomopoda</taxon>
        <taxon>Daphniidae</taxon>
        <taxon>Daphnia</taxon>
    </lineage>
</organism>
<evidence type="ECO:0000313" key="3">
    <source>
        <dbReference type="Proteomes" id="UP001234178"/>
    </source>
</evidence>
<accession>A0ABQ9ZLT0</accession>
<sequence>MFGHDSDIRRLKCAIWMKTIHVAKLLYFMIYMLAWSLGLGPDYTPNYPKNGRLAATRNWPKFFKMAWHISFGVVPLRSFHLMVQHLFGFYLNGGAKLDRDGVRLDTASFPHKET</sequence>
<keyword evidence="1" id="KW-1133">Transmembrane helix</keyword>
<keyword evidence="1" id="KW-0812">Transmembrane</keyword>
<name>A0ABQ9ZLT0_9CRUS</name>
<gene>
    <name evidence="2" type="ORF">OUZ56_026300</name>
</gene>
<protein>
    <submittedName>
        <fullName evidence="2">Uncharacterized protein</fullName>
    </submittedName>
</protein>
<keyword evidence="3" id="KW-1185">Reference proteome</keyword>
<proteinExistence type="predicted"/>